<organism evidence="1 2">
    <name type="scientific">Morchella conica CCBAS932</name>
    <dbReference type="NCBI Taxonomy" id="1392247"/>
    <lineage>
        <taxon>Eukaryota</taxon>
        <taxon>Fungi</taxon>
        <taxon>Dikarya</taxon>
        <taxon>Ascomycota</taxon>
        <taxon>Pezizomycotina</taxon>
        <taxon>Pezizomycetes</taxon>
        <taxon>Pezizales</taxon>
        <taxon>Morchellaceae</taxon>
        <taxon>Morchella</taxon>
    </lineage>
</organism>
<dbReference type="InParanoid" id="A0A3N4KXL5"/>
<keyword evidence="2" id="KW-1185">Reference proteome</keyword>
<evidence type="ECO:0000313" key="1">
    <source>
        <dbReference type="EMBL" id="RPB15313.1"/>
    </source>
</evidence>
<protein>
    <submittedName>
        <fullName evidence="1">Uncharacterized protein</fullName>
    </submittedName>
</protein>
<sequence length="92" mass="10133">MYYIYPPVRQIVLAVASSALVALRVVDCGEVRTTPYSTFSSLSKSAIKQGRRKNVSLAMLHRVSRYTCSTRNACAGRHARKGTMELNSPVPS</sequence>
<evidence type="ECO:0000313" key="2">
    <source>
        <dbReference type="Proteomes" id="UP000277580"/>
    </source>
</evidence>
<accession>A0A3N4KXL5</accession>
<reference evidence="1 2" key="1">
    <citation type="journal article" date="2018" name="Nat. Ecol. Evol.">
        <title>Pezizomycetes genomes reveal the molecular basis of ectomycorrhizal truffle lifestyle.</title>
        <authorList>
            <person name="Murat C."/>
            <person name="Payen T."/>
            <person name="Noel B."/>
            <person name="Kuo A."/>
            <person name="Morin E."/>
            <person name="Chen J."/>
            <person name="Kohler A."/>
            <person name="Krizsan K."/>
            <person name="Balestrini R."/>
            <person name="Da Silva C."/>
            <person name="Montanini B."/>
            <person name="Hainaut M."/>
            <person name="Levati E."/>
            <person name="Barry K.W."/>
            <person name="Belfiori B."/>
            <person name="Cichocki N."/>
            <person name="Clum A."/>
            <person name="Dockter R.B."/>
            <person name="Fauchery L."/>
            <person name="Guy J."/>
            <person name="Iotti M."/>
            <person name="Le Tacon F."/>
            <person name="Lindquist E.A."/>
            <person name="Lipzen A."/>
            <person name="Malagnac F."/>
            <person name="Mello A."/>
            <person name="Molinier V."/>
            <person name="Miyauchi S."/>
            <person name="Poulain J."/>
            <person name="Riccioni C."/>
            <person name="Rubini A."/>
            <person name="Sitrit Y."/>
            <person name="Splivallo R."/>
            <person name="Traeger S."/>
            <person name="Wang M."/>
            <person name="Zifcakova L."/>
            <person name="Wipf D."/>
            <person name="Zambonelli A."/>
            <person name="Paolocci F."/>
            <person name="Nowrousian M."/>
            <person name="Ottonello S."/>
            <person name="Baldrian P."/>
            <person name="Spatafora J.W."/>
            <person name="Henrissat B."/>
            <person name="Nagy L.G."/>
            <person name="Aury J.M."/>
            <person name="Wincker P."/>
            <person name="Grigoriev I.V."/>
            <person name="Bonfante P."/>
            <person name="Martin F.M."/>
        </authorList>
    </citation>
    <scope>NUCLEOTIDE SEQUENCE [LARGE SCALE GENOMIC DNA]</scope>
    <source>
        <strain evidence="1 2">CCBAS932</strain>
    </source>
</reference>
<dbReference type="EMBL" id="ML119114">
    <property type="protein sequence ID" value="RPB15313.1"/>
    <property type="molecule type" value="Genomic_DNA"/>
</dbReference>
<dbReference type="AlphaFoldDB" id="A0A3N4KXL5"/>
<proteinExistence type="predicted"/>
<name>A0A3N4KXL5_9PEZI</name>
<dbReference type="Proteomes" id="UP000277580">
    <property type="component" value="Unassembled WGS sequence"/>
</dbReference>
<gene>
    <name evidence="1" type="ORF">P167DRAFT_23668</name>
</gene>